<name>A0A0A9AZ96_ARUDO</name>
<reference evidence="2" key="1">
    <citation type="submission" date="2014-09" db="EMBL/GenBank/DDBJ databases">
        <authorList>
            <person name="Magalhaes I.L.F."/>
            <person name="Oliveira U."/>
            <person name="Santos F.R."/>
            <person name="Vidigal T.H.D.A."/>
            <person name="Brescovit A.D."/>
            <person name="Santos A.J."/>
        </authorList>
    </citation>
    <scope>NUCLEOTIDE SEQUENCE</scope>
    <source>
        <tissue evidence="2">Shoot tissue taken approximately 20 cm above the soil surface</tissue>
    </source>
</reference>
<dbReference type="EMBL" id="GBRH01242702">
    <property type="protein sequence ID" value="JAD55193.1"/>
    <property type="molecule type" value="Transcribed_RNA"/>
</dbReference>
<proteinExistence type="predicted"/>
<feature type="compositionally biased region" description="Low complexity" evidence="1">
    <location>
        <begin position="1"/>
        <end position="18"/>
    </location>
</feature>
<organism evidence="2">
    <name type="scientific">Arundo donax</name>
    <name type="common">Giant reed</name>
    <name type="synonym">Donax arundinaceus</name>
    <dbReference type="NCBI Taxonomy" id="35708"/>
    <lineage>
        <taxon>Eukaryota</taxon>
        <taxon>Viridiplantae</taxon>
        <taxon>Streptophyta</taxon>
        <taxon>Embryophyta</taxon>
        <taxon>Tracheophyta</taxon>
        <taxon>Spermatophyta</taxon>
        <taxon>Magnoliopsida</taxon>
        <taxon>Liliopsida</taxon>
        <taxon>Poales</taxon>
        <taxon>Poaceae</taxon>
        <taxon>PACMAD clade</taxon>
        <taxon>Arundinoideae</taxon>
        <taxon>Arundineae</taxon>
        <taxon>Arundo</taxon>
    </lineage>
</organism>
<evidence type="ECO:0000256" key="1">
    <source>
        <dbReference type="SAM" id="MobiDB-lite"/>
    </source>
</evidence>
<sequence>MVKAVSASASPASAGARKGSQRRQSPKTAAKDGERADDGGHEILQDG</sequence>
<evidence type="ECO:0000313" key="2">
    <source>
        <dbReference type="EMBL" id="JAD55193.1"/>
    </source>
</evidence>
<accession>A0A0A9AZ96</accession>
<feature type="compositionally biased region" description="Basic and acidic residues" evidence="1">
    <location>
        <begin position="29"/>
        <end position="47"/>
    </location>
</feature>
<feature type="region of interest" description="Disordered" evidence="1">
    <location>
        <begin position="1"/>
        <end position="47"/>
    </location>
</feature>
<dbReference type="AlphaFoldDB" id="A0A0A9AZ96"/>
<reference evidence="2" key="2">
    <citation type="journal article" date="2015" name="Data Brief">
        <title>Shoot transcriptome of the giant reed, Arundo donax.</title>
        <authorList>
            <person name="Barrero R.A."/>
            <person name="Guerrero F.D."/>
            <person name="Moolhuijzen P."/>
            <person name="Goolsby J.A."/>
            <person name="Tidwell J."/>
            <person name="Bellgard S.E."/>
            <person name="Bellgard M.I."/>
        </authorList>
    </citation>
    <scope>NUCLEOTIDE SEQUENCE</scope>
    <source>
        <tissue evidence="2">Shoot tissue taken approximately 20 cm above the soil surface</tissue>
    </source>
</reference>
<protein>
    <submittedName>
        <fullName evidence="2">Uncharacterized protein</fullName>
    </submittedName>
</protein>